<feature type="region of interest" description="Disordered" evidence="1">
    <location>
        <begin position="881"/>
        <end position="1283"/>
    </location>
</feature>
<gene>
    <name evidence="2" type="ORF">MACK_004130</name>
</gene>
<evidence type="ECO:0000313" key="3">
    <source>
        <dbReference type="Proteomes" id="UP000244811"/>
    </source>
</evidence>
<feature type="compositionally biased region" description="Low complexity" evidence="1">
    <location>
        <begin position="921"/>
        <end position="949"/>
    </location>
</feature>
<feature type="compositionally biased region" description="Polar residues" evidence="1">
    <location>
        <begin position="1006"/>
        <end position="1015"/>
    </location>
</feature>
<organism evidence="2 3">
    <name type="scientific">Theileria orientalis</name>
    <dbReference type="NCBI Taxonomy" id="68886"/>
    <lineage>
        <taxon>Eukaryota</taxon>
        <taxon>Sar</taxon>
        <taxon>Alveolata</taxon>
        <taxon>Apicomplexa</taxon>
        <taxon>Aconoidasida</taxon>
        <taxon>Piroplasmida</taxon>
        <taxon>Theileriidae</taxon>
        <taxon>Theileria</taxon>
    </lineage>
</organism>
<dbReference type="Proteomes" id="UP000244811">
    <property type="component" value="Chromosome 4"/>
</dbReference>
<feature type="compositionally biased region" description="Polar residues" evidence="1">
    <location>
        <begin position="888"/>
        <end position="906"/>
    </location>
</feature>
<feature type="compositionally biased region" description="Low complexity" evidence="1">
    <location>
        <begin position="1167"/>
        <end position="1177"/>
    </location>
</feature>
<reference evidence="2" key="1">
    <citation type="submission" date="2022-07" db="EMBL/GenBank/DDBJ databases">
        <title>Evaluation of T. orientalis genome assembly methods using nanopore sequencing and analysis of variation between genomes.</title>
        <authorList>
            <person name="Yam J."/>
            <person name="Micallef M.L."/>
            <person name="Liu M."/>
            <person name="Djordjevic S.P."/>
            <person name="Bogema D.R."/>
            <person name="Jenkins C."/>
        </authorList>
    </citation>
    <scope>NUCLEOTIDE SEQUENCE</scope>
    <source>
        <strain evidence="2">Goon Nure</strain>
    </source>
</reference>
<feature type="compositionally biased region" description="Low complexity" evidence="1">
    <location>
        <begin position="1147"/>
        <end position="1157"/>
    </location>
</feature>
<feature type="compositionally biased region" description="Polar residues" evidence="1">
    <location>
        <begin position="1044"/>
        <end position="1084"/>
    </location>
</feature>
<feature type="compositionally biased region" description="Low complexity" evidence="1">
    <location>
        <begin position="1034"/>
        <end position="1043"/>
    </location>
</feature>
<proteinExistence type="predicted"/>
<dbReference type="PANTHER" id="PTHR24216:SF65">
    <property type="entry name" value="PAXILLIN-LIKE PROTEIN 1"/>
    <property type="match status" value="1"/>
</dbReference>
<feature type="compositionally biased region" description="Polar residues" evidence="1">
    <location>
        <begin position="953"/>
        <end position="963"/>
    </location>
</feature>
<evidence type="ECO:0000256" key="1">
    <source>
        <dbReference type="SAM" id="MobiDB-lite"/>
    </source>
</evidence>
<feature type="compositionally biased region" description="Low complexity" evidence="1">
    <location>
        <begin position="1186"/>
        <end position="1196"/>
    </location>
</feature>
<protein>
    <submittedName>
        <fullName evidence="2">Uncharacterized protein</fullName>
    </submittedName>
</protein>
<feature type="compositionally biased region" description="Polar residues" evidence="1">
    <location>
        <begin position="1247"/>
        <end position="1256"/>
    </location>
</feature>
<accession>A0A976SJW1</accession>
<feature type="compositionally biased region" description="Low complexity" evidence="1">
    <location>
        <begin position="1224"/>
        <end position="1234"/>
    </location>
</feature>
<feature type="compositionally biased region" description="Low complexity" evidence="1">
    <location>
        <begin position="1258"/>
        <end position="1269"/>
    </location>
</feature>
<evidence type="ECO:0000313" key="2">
    <source>
        <dbReference type="EMBL" id="UVC50254.1"/>
    </source>
</evidence>
<dbReference type="EMBL" id="CP056072">
    <property type="protein sequence ID" value="UVC50254.1"/>
    <property type="molecule type" value="Genomic_DNA"/>
</dbReference>
<dbReference type="PANTHER" id="PTHR24216">
    <property type="entry name" value="PAXILLIN-RELATED"/>
    <property type="match status" value="1"/>
</dbReference>
<name>A0A976SJW1_THEOR</name>
<feature type="compositionally biased region" description="Pro residues" evidence="1">
    <location>
        <begin position="1135"/>
        <end position="1146"/>
    </location>
</feature>
<feature type="compositionally biased region" description="Polar residues" evidence="1">
    <location>
        <begin position="1110"/>
        <end position="1122"/>
    </location>
</feature>
<feature type="compositionally biased region" description="Low complexity" evidence="1">
    <location>
        <begin position="1205"/>
        <end position="1215"/>
    </location>
</feature>
<sequence length="1283" mass="145300">MSRLSGWTHTYQHPLRIRKFVVGSKEVPFSKISPISGFTVFNTQDLGDFVTIWHDGDFHHYSKTGVFLSKGAFPFAIGVISIHPNLLKIPTLLPEDEDFTPVCVLQSDSDDKIDIEESKSRNLKLYHYQNQNPKLYHYQNQSLKLYHYQNQSLKLYHYQNQKPKCRMRRKVMKQKKKDKPEPESIENQNLKVLNQMLKFQVSVGGECDLDLKPDAETLKKNSGWHDNSDIIDNTITFVNILPEMNLGNKDLVFDFSVITLATEDTPYKILQNDDEMIIKKVRIDDVFKKYSCTLTNERSFRPQIRYLLSNFQLDFEDISEFELFVGEYDEPLLMRMKVSSGYKTFVHRGDNKWETLDIKFLDINTLDQNYILLRDDITMIDCSKKSGHYLFGKYKIQVNELEAPNQDRIEGFKTYIHTIYQQTDTGTEFASPKVHRFKYDTTALGGFVRYHSVRKVCVHFWKHELTRPVYIRVVADHGFGNYFGYPNYILQTDISSFSYFLSVTNFEVNNALVINLARHENYDFEGGISLHLTRHQVTVKVFENSPFPRFRRNVHTLTVGNVNKPFSILRFLNEPGVTVDPTKVSSLEAYYHNNHLKKPLLVILNGSSRQSFFKLENDSFVKIDYLLFNLEVTLKYLEYHNYNYVTLNVSKTTAYHYTGTPNPSSMPDRNLIVSVDKDDLSEFSKYTQSIKVDNKPSKFKLIGLEGVDIRLDDPEITSMASYFHNEHAKTPLAIVLKSITDVLFVKKGDYYIKRPYRNVDQSLDILRSLVQLNLGIVYLKLDQKSHYYTTQDDGLKVEVSRGDISHEGYTHFVHKFPKSKEFRFLNGTNYFHPKVDQGQFEKADVFVDGSNFPTVVSLYGAKGTGCHFIFQNDGYKKAKLESVERKLSSQGQKETQPQAQPESQPGSQTPLIKPPPKPSIKPKQVKSQPSSQPSTPGQSQTPTTRQSPRPKQDQAQRSNQDQTLRPKQDQSPKPGQPQSSSQPLPKPKSTPDKSQKPGQTLPPKPGQTQPSSPGQAQLRKPAQSQPSSKPPTPGQSQTPKTGQSQTPKTGQSQAPKTGQSKPPKTGQSKAPKTGQTQSSSQPSRKPTPTPKQDQPQKPSAAPTTLLKPSVTPTHTQTTKQPDSTPPLSKPLSQPVTPPQVPKPPPSMAQSPSQPVSQTKLIKPSVPSSQSSQDQTQTKLIKPSVPSSQSSQDQTQTKLIKPSVPSSQSSQDQTQTKLIKPSVPSSQSTQDQTQTKLIKPSVTLPPKQDQTASQLPKVSQPESQPQSQQQTPPPLPKVPSSRDQ</sequence>
<feature type="compositionally biased region" description="Low complexity" evidence="1">
    <location>
        <begin position="971"/>
        <end position="983"/>
    </location>
</feature>